<evidence type="ECO:0000256" key="2">
    <source>
        <dbReference type="ARBA" id="ARBA00023002"/>
    </source>
</evidence>
<dbReference type="PRINTS" id="PR00080">
    <property type="entry name" value="SDRFAMILY"/>
</dbReference>
<protein>
    <submittedName>
        <fullName evidence="4">3-oxoacyl-ACP reductase FabG</fullName>
    </submittedName>
</protein>
<evidence type="ECO:0000259" key="3">
    <source>
        <dbReference type="SMART" id="SM00822"/>
    </source>
</evidence>
<proteinExistence type="inferred from homology"/>
<dbReference type="PRINTS" id="PR00081">
    <property type="entry name" value="GDHRDH"/>
</dbReference>
<accession>A0A4D7AZP8</accession>
<dbReference type="SMART" id="SM00822">
    <property type="entry name" value="PKS_KR"/>
    <property type="match status" value="1"/>
</dbReference>
<dbReference type="RefSeq" id="WP_136959564.1">
    <property type="nucleotide sequence ID" value="NZ_CP039690.1"/>
</dbReference>
<dbReference type="InterPro" id="IPR057326">
    <property type="entry name" value="KR_dom"/>
</dbReference>
<dbReference type="FunFam" id="3.40.50.720:FF:000084">
    <property type="entry name" value="Short-chain dehydrogenase reductase"/>
    <property type="match status" value="1"/>
</dbReference>
<dbReference type="SUPFAM" id="SSF51735">
    <property type="entry name" value="NAD(P)-binding Rossmann-fold domains"/>
    <property type="match status" value="1"/>
</dbReference>
<organism evidence="4 5">
    <name type="scientific">Phreatobacter stygius</name>
    <dbReference type="NCBI Taxonomy" id="1940610"/>
    <lineage>
        <taxon>Bacteria</taxon>
        <taxon>Pseudomonadati</taxon>
        <taxon>Pseudomonadota</taxon>
        <taxon>Alphaproteobacteria</taxon>
        <taxon>Hyphomicrobiales</taxon>
        <taxon>Phreatobacteraceae</taxon>
        <taxon>Phreatobacter</taxon>
    </lineage>
</organism>
<gene>
    <name evidence="4" type="ORF">E8M01_07530</name>
</gene>
<evidence type="ECO:0000256" key="1">
    <source>
        <dbReference type="ARBA" id="ARBA00006484"/>
    </source>
</evidence>
<reference evidence="4 5" key="1">
    <citation type="submission" date="2019-04" db="EMBL/GenBank/DDBJ databases">
        <title>Phreatobacter aquaticus sp. nov.</title>
        <authorList>
            <person name="Choi A."/>
        </authorList>
    </citation>
    <scope>NUCLEOTIDE SEQUENCE [LARGE SCALE GENOMIC DNA]</scope>
    <source>
        <strain evidence="4 5">KCTC 52518</strain>
    </source>
</reference>
<keyword evidence="2" id="KW-0560">Oxidoreductase</keyword>
<feature type="domain" description="Ketoreductase" evidence="3">
    <location>
        <begin position="7"/>
        <end position="211"/>
    </location>
</feature>
<dbReference type="InterPro" id="IPR036291">
    <property type="entry name" value="NAD(P)-bd_dom_sf"/>
</dbReference>
<evidence type="ECO:0000313" key="4">
    <source>
        <dbReference type="EMBL" id="QCI64108.1"/>
    </source>
</evidence>
<dbReference type="Pfam" id="PF13561">
    <property type="entry name" value="adh_short_C2"/>
    <property type="match status" value="1"/>
</dbReference>
<dbReference type="GO" id="GO:0016491">
    <property type="term" value="F:oxidoreductase activity"/>
    <property type="evidence" value="ECO:0007669"/>
    <property type="project" value="UniProtKB-KW"/>
</dbReference>
<dbReference type="AlphaFoldDB" id="A0A4D7AZP8"/>
<dbReference type="Gene3D" id="3.40.50.720">
    <property type="entry name" value="NAD(P)-binding Rossmann-like Domain"/>
    <property type="match status" value="1"/>
</dbReference>
<dbReference type="OrthoDB" id="154414at2"/>
<dbReference type="Proteomes" id="UP000298781">
    <property type="component" value="Chromosome"/>
</dbReference>
<name>A0A4D7AZP8_9HYPH</name>
<sequence length="246" mass="24728">MSRLAGKVALVTGGSRGIGAAIARRLAEDGADVALTYVSSPAKADAVVAEIKALGRKGLALAADSADAAAVVSAVERTVEVFGRIDIIVNNAGIFIGGSLDNDTLEDIDRTLAVNVRAVYVGSQAAARHMGKGGRIISIGSCLAELVGDPGITLYSLSKAALVGLTKGMARDLGPRGITVNIVHPGPTDTDMNPAEGAHADQQRSRLPLGHYGKATDIAAAVAYLAGEDAGFVTGAALAVDGGFAA</sequence>
<dbReference type="KEGG" id="pstg:E8M01_07530"/>
<dbReference type="PANTHER" id="PTHR43639">
    <property type="entry name" value="OXIDOREDUCTASE, SHORT-CHAIN DEHYDROGENASE/REDUCTASE FAMILY (AFU_ORTHOLOGUE AFUA_5G02870)"/>
    <property type="match status" value="1"/>
</dbReference>
<keyword evidence="5" id="KW-1185">Reference proteome</keyword>
<evidence type="ECO:0000313" key="5">
    <source>
        <dbReference type="Proteomes" id="UP000298781"/>
    </source>
</evidence>
<dbReference type="InterPro" id="IPR002347">
    <property type="entry name" value="SDR_fam"/>
</dbReference>
<dbReference type="EMBL" id="CP039690">
    <property type="protein sequence ID" value="QCI64108.1"/>
    <property type="molecule type" value="Genomic_DNA"/>
</dbReference>
<comment type="similarity">
    <text evidence="1">Belongs to the short-chain dehydrogenases/reductases (SDR) family.</text>
</comment>
<dbReference type="PANTHER" id="PTHR43639:SF1">
    <property type="entry name" value="SHORT-CHAIN DEHYDROGENASE_REDUCTASE FAMILY PROTEIN"/>
    <property type="match status" value="1"/>
</dbReference>